<gene>
    <name evidence="10" type="ORF">A3770_03p24280</name>
</gene>
<name>A0A5B8MKJ7_9CHLO</name>
<organism evidence="10 11">
    <name type="scientific">Chloropicon primus</name>
    <dbReference type="NCBI Taxonomy" id="1764295"/>
    <lineage>
        <taxon>Eukaryota</taxon>
        <taxon>Viridiplantae</taxon>
        <taxon>Chlorophyta</taxon>
        <taxon>Chloropicophyceae</taxon>
        <taxon>Chloropicales</taxon>
        <taxon>Chloropicaceae</taxon>
        <taxon>Chloropicon</taxon>
    </lineage>
</organism>
<dbReference type="InterPro" id="IPR023174">
    <property type="entry name" value="PDEase_CS"/>
</dbReference>
<dbReference type="Pfam" id="PF00233">
    <property type="entry name" value="PDEase_I"/>
    <property type="match status" value="1"/>
</dbReference>
<dbReference type="PANTHER" id="PTHR11347">
    <property type="entry name" value="CYCLIC NUCLEOTIDE PHOSPHODIESTERASE"/>
    <property type="match status" value="1"/>
</dbReference>
<dbReference type="Pfam" id="PF13416">
    <property type="entry name" value="SBP_bac_8"/>
    <property type="match status" value="1"/>
</dbReference>
<feature type="binding site" evidence="5">
    <location>
        <position position="953"/>
    </location>
    <ligand>
        <name>Zn(2+)</name>
        <dbReference type="ChEBI" id="CHEBI:29105"/>
        <label>1</label>
    </ligand>
</feature>
<dbReference type="EC" id="3.1.4.-" evidence="6"/>
<feature type="active site" description="Proton donor" evidence="3">
    <location>
        <position position="910"/>
    </location>
</feature>
<evidence type="ECO:0000256" key="8">
    <source>
        <dbReference type="SAM" id="Phobius"/>
    </source>
</evidence>
<accession>A0A5B8MKJ7</accession>
<evidence type="ECO:0000256" key="3">
    <source>
        <dbReference type="PIRSR" id="PIRSR623088-1"/>
    </source>
</evidence>
<dbReference type="SMART" id="SM00471">
    <property type="entry name" value="HDc"/>
    <property type="match status" value="1"/>
</dbReference>
<sequence length="1170" mass="132296">MRSEEDWFEREGQSMGSQSTLGGELTSPDTPDSGRLAAKRGKSKTKRVTWKKAGAMAKKTVVENKVRKNRTLLRFYLLVVLPFSLALLANHYRHMLPLDTLYGYAAEHLIPLSRSSFHGSGTSERAPLTLGLHGESSGSEGASGEVLRMLVPDTFAQSFQRVYEENLREDVEKVYNKTVQFDVVPFDEWRSATHEDMKKRSMGRYHMYSTLATWIPTFAEQNSIADLTTILSELDSSYWEDVFPQVRENVAMYNNRIYALPVDADVFFMMYNSRMLEEHGLKPPETWHDYIEVAKKLHGKDLNGDGEPDAGACAVTEANGYSGSFLFAFAAPFVQTYGTDEGMFFDPNNMSPKFSAPNYSVILDLYKELIEHSTHSLVGETSWQHASKMFIEEKCALTFNFHGALKPVLESLKTKADAEKFRLKMMPGTKTVLSMDGKSMEECDDQRCPYADENQVNRAPLYAEGGIGIAFNAHAKPDMLEAATSFAVSLSGPKDSLALLTSERYNLLDPYRYSHFQNLEDPNSDESMVYKNWNREALLRWKTDYRSVFEHPNGVKDLAIYGKAQYTGESAMESVLLNLFDGKLDAEEARARLEKAWTTLTSRYGKDIQQKMYQKSLGLPTSPLEIPLVILGVVLVSLASICFLVLKNRQLKRNLSKEKQISQTISKWTKLVEDNPASRLMNVLASVREGKKVDPKLIDALMCSLKGKGIDGLWSPDLNNNEFEKVKEHNKAFADYLQFNLMSNFYDNVGASSRGASRGSKNFSRSISRDQSPHSEEPVLRNILKSASIKSLVSEAKDIKQRYKINDQVFSKSLSGVGKDPTTGESQWIPASRIIHLADIGNWNINIFGVSEASNGHPILAVTHNIFHQSLEIGEYNSLTLLEDLDINREKFFRYVQVIESQMHAENVYHNAVHVADVLHNMLWLLTEGELTERMRLSKIEVFASLFACMIHDFDHPGVSNDFLVRTSNKRAILYNNQSVNENWHVAQAFALLNGDHSEIAWDEAWSEERHYNFRKLCISLVLATDMSKHFALLGKFRSRVADSSNAAEAFNPKDPKDRESVLVMAIKASDIGTQGKVWSLARKWATVVQEEFYSQGDREKELGLLTSPLCDRDAVDIVKSQIGFIDAVLFPLYQPLSKVLPDVKSILTQLEHSKTMYKREMKSRSENED</sequence>
<keyword evidence="11" id="KW-1185">Reference proteome</keyword>
<keyword evidence="8" id="KW-1133">Transmembrane helix</keyword>
<feature type="region of interest" description="Disordered" evidence="7">
    <location>
        <begin position="753"/>
        <end position="778"/>
    </location>
</feature>
<dbReference type="InterPro" id="IPR002073">
    <property type="entry name" value="PDEase_catalytic_dom"/>
</dbReference>
<dbReference type="STRING" id="1764295.A0A5B8MKJ7"/>
<keyword evidence="1 5" id="KW-0479">Metal-binding</keyword>
<dbReference type="GO" id="GO:0007165">
    <property type="term" value="P:signal transduction"/>
    <property type="evidence" value="ECO:0007669"/>
    <property type="project" value="InterPro"/>
</dbReference>
<dbReference type="CDD" id="cd00077">
    <property type="entry name" value="HDc"/>
    <property type="match status" value="1"/>
</dbReference>
<evidence type="ECO:0000256" key="6">
    <source>
        <dbReference type="RuleBase" id="RU363067"/>
    </source>
</evidence>
<evidence type="ECO:0000313" key="11">
    <source>
        <dbReference type="Proteomes" id="UP000316726"/>
    </source>
</evidence>
<dbReference type="PRINTS" id="PR00387">
    <property type="entry name" value="PDIESTERASE1"/>
</dbReference>
<proteinExistence type="inferred from homology"/>
<dbReference type="OrthoDB" id="189220at2759"/>
<feature type="domain" description="PDEase" evidence="9">
    <location>
        <begin position="822"/>
        <end position="1165"/>
    </location>
</feature>
<feature type="binding site" evidence="4">
    <location>
        <position position="1071"/>
    </location>
    <ligand>
        <name>AMP</name>
        <dbReference type="ChEBI" id="CHEBI:456215"/>
    </ligand>
</feature>
<evidence type="ECO:0000256" key="4">
    <source>
        <dbReference type="PIRSR" id="PIRSR623088-2"/>
    </source>
</evidence>
<dbReference type="SUPFAM" id="SSF53850">
    <property type="entry name" value="Periplasmic binding protein-like II"/>
    <property type="match status" value="1"/>
</dbReference>
<comment type="cofactor">
    <cofactor evidence="6">
        <name>a divalent metal cation</name>
        <dbReference type="ChEBI" id="CHEBI:60240"/>
    </cofactor>
    <text evidence="6">Binds 2 divalent metal cations per subunit. Site 1 may preferentially bind zinc ions, while site 2 has a preference for magnesium and/or manganese ions.</text>
</comment>
<dbReference type="PROSITE" id="PS00126">
    <property type="entry name" value="PDEASE_I_1"/>
    <property type="match status" value="1"/>
</dbReference>
<feature type="binding site" evidence="5">
    <location>
        <position position="1071"/>
    </location>
    <ligand>
        <name>Zn(2+)</name>
        <dbReference type="ChEBI" id="CHEBI:29105"/>
        <label>1</label>
    </ligand>
</feature>
<feature type="binding site" evidence="4">
    <location>
        <position position="953"/>
    </location>
    <ligand>
        <name>AMP</name>
        <dbReference type="ChEBI" id="CHEBI:456215"/>
    </ligand>
</feature>
<keyword evidence="2 6" id="KW-0378">Hydrolase</keyword>
<evidence type="ECO:0000256" key="7">
    <source>
        <dbReference type="SAM" id="MobiDB-lite"/>
    </source>
</evidence>
<evidence type="ECO:0000256" key="1">
    <source>
        <dbReference type="ARBA" id="ARBA00022723"/>
    </source>
</evidence>
<feature type="region of interest" description="Disordered" evidence="7">
    <location>
        <begin position="1"/>
        <end position="44"/>
    </location>
</feature>
<dbReference type="Gene3D" id="3.40.190.10">
    <property type="entry name" value="Periplasmic binding protein-like II"/>
    <property type="match status" value="1"/>
</dbReference>
<keyword evidence="8" id="KW-0812">Transmembrane</keyword>
<feature type="compositionally biased region" description="Basic and acidic residues" evidence="7">
    <location>
        <begin position="767"/>
        <end position="778"/>
    </location>
</feature>
<feature type="binding site" evidence="5">
    <location>
        <position position="953"/>
    </location>
    <ligand>
        <name>Zn(2+)</name>
        <dbReference type="ChEBI" id="CHEBI:29105"/>
        <label>2</label>
    </ligand>
</feature>
<evidence type="ECO:0000313" key="10">
    <source>
        <dbReference type="EMBL" id="QDZ19910.1"/>
    </source>
</evidence>
<dbReference type="Proteomes" id="UP000316726">
    <property type="component" value="Chromosome 3"/>
</dbReference>
<dbReference type="InterPro" id="IPR036971">
    <property type="entry name" value="PDEase_catalytic_dom_sf"/>
</dbReference>
<dbReference type="PROSITE" id="PS51845">
    <property type="entry name" value="PDEASE_I_2"/>
    <property type="match status" value="1"/>
</dbReference>
<keyword evidence="8" id="KW-0472">Membrane</keyword>
<feature type="binding site" evidence="4">
    <location>
        <position position="1122"/>
    </location>
    <ligand>
        <name>AMP</name>
        <dbReference type="ChEBI" id="CHEBI:456215"/>
    </ligand>
</feature>
<feature type="compositionally biased region" description="Basic and acidic residues" evidence="7">
    <location>
        <begin position="1"/>
        <end position="12"/>
    </location>
</feature>
<dbReference type="EMBL" id="CP031036">
    <property type="protein sequence ID" value="QDZ19910.1"/>
    <property type="molecule type" value="Genomic_DNA"/>
</dbReference>
<comment type="similarity">
    <text evidence="6">Belongs to the cyclic nucleotide phosphodiesterase family.</text>
</comment>
<dbReference type="AlphaFoldDB" id="A0A5B8MKJ7"/>
<dbReference type="SUPFAM" id="SSF109604">
    <property type="entry name" value="HD-domain/PDEase-like"/>
    <property type="match status" value="1"/>
</dbReference>
<feature type="transmembrane region" description="Helical" evidence="8">
    <location>
        <begin position="75"/>
        <end position="92"/>
    </location>
</feature>
<dbReference type="InterPro" id="IPR006059">
    <property type="entry name" value="SBP"/>
</dbReference>
<dbReference type="GO" id="GO:0046872">
    <property type="term" value="F:metal ion binding"/>
    <property type="evidence" value="ECO:0007669"/>
    <property type="project" value="UniProtKB-KW"/>
</dbReference>
<dbReference type="Gene3D" id="1.10.1300.10">
    <property type="entry name" value="3'5'-cyclic nucleotide phosphodiesterase, catalytic domain"/>
    <property type="match status" value="1"/>
</dbReference>
<dbReference type="InterPro" id="IPR023088">
    <property type="entry name" value="PDEase"/>
</dbReference>
<protein>
    <recommendedName>
        <fullName evidence="6">Phosphodiesterase</fullName>
        <ecNumber evidence="6">3.1.4.-</ecNumber>
    </recommendedName>
</protein>
<evidence type="ECO:0000256" key="5">
    <source>
        <dbReference type="PIRSR" id="PIRSR623088-3"/>
    </source>
</evidence>
<dbReference type="GO" id="GO:0004114">
    <property type="term" value="F:3',5'-cyclic-nucleotide phosphodiesterase activity"/>
    <property type="evidence" value="ECO:0007669"/>
    <property type="project" value="InterPro"/>
</dbReference>
<evidence type="ECO:0000259" key="9">
    <source>
        <dbReference type="PROSITE" id="PS51845"/>
    </source>
</evidence>
<evidence type="ECO:0000256" key="2">
    <source>
        <dbReference type="ARBA" id="ARBA00022801"/>
    </source>
</evidence>
<feature type="binding site" evidence="5">
    <location>
        <position position="952"/>
    </location>
    <ligand>
        <name>Zn(2+)</name>
        <dbReference type="ChEBI" id="CHEBI:29105"/>
        <label>1</label>
    </ligand>
</feature>
<dbReference type="InterPro" id="IPR003607">
    <property type="entry name" value="HD/PDEase_dom"/>
</dbReference>
<reference evidence="10 11" key="1">
    <citation type="submission" date="2018-07" db="EMBL/GenBank/DDBJ databases">
        <title>The complete nuclear genome of the prasinophyte Chloropicon primus (CCMP1205).</title>
        <authorList>
            <person name="Pombert J.-F."/>
            <person name="Otis C."/>
            <person name="Turmel M."/>
            <person name="Lemieux C."/>
        </authorList>
    </citation>
    <scope>NUCLEOTIDE SEQUENCE [LARGE SCALE GENOMIC DNA]</scope>
    <source>
        <strain evidence="10 11">CCMP1205</strain>
    </source>
</reference>
<feature type="binding site" evidence="4">
    <location>
        <begin position="910"/>
        <end position="914"/>
    </location>
    <ligand>
        <name>AMP</name>
        <dbReference type="ChEBI" id="CHEBI:456215"/>
    </ligand>
</feature>
<feature type="binding site" evidence="5">
    <location>
        <position position="914"/>
    </location>
    <ligand>
        <name>Zn(2+)</name>
        <dbReference type="ChEBI" id="CHEBI:29105"/>
        <label>1</label>
    </ligand>
</feature>